<feature type="compositionally biased region" description="Low complexity" evidence="7">
    <location>
        <begin position="238"/>
        <end position="260"/>
    </location>
</feature>
<keyword evidence="5 6" id="KW-0012">Acyltransferase</keyword>
<feature type="domain" description="Lipoyl-binding" evidence="8">
    <location>
        <begin position="35"/>
        <end position="111"/>
    </location>
</feature>
<comment type="subcellular location">
    <subcellularLocation>
        <location evidence="6">Mitochondrion</location>
    </subcellularLocation>
</comment>
<keyword evidence="4" id="KW-0809">Transit peptide</keyword>
<dbReference type="EMBL" id="JBCAWK010000005">
    <property type="protein sequence ID" value="KAK8858392.1"/>
    <property type="molecule type" value="Genomic_DNA"/>
</dbReference>
<dbReference type="GO" id="GO:0006086">
    <property type="term" value="P:pyruvate decarboxylation to acetyl-CoA"/>
    <property type="evidence" value="ECO:0007669"/>
    <property type="project" value="InterPro"/>
</dbReference>
<dbReference type="InterPro" id="IPR000089">
    <property type="entry name" value="Biotin_lipoyl"/>
</dbReference>
<evidence type="ECO:0000256" key="2">
    <source>
        <dbReference type="ARBA" id="ARBA00022679"/>
    </source>
</evidence>
<feature type="compositionally biased region" description="Basic and acidic residues" evidence="7">
    <location>
        <begin position="143"/>
        <end position="157"/>
    </location>
</feature>
<evidence type="ECO:0000259" key="9">
    <source>
        <dbReference type="PROSITE" id="PS51826"/>
    </source>
</evidence>
<dbReference type="InterPro" id="IPR004167">
    <property type="entry name" value="PSBD"/>
</dbReference>
<feature type="domain" description="Peripheral subunit-binding (PSBD)" evidence="9">
    <location>
        <begin position="200"/>
        <end position="237"/>
    </location>
</feature>
<dbReference type="KEGG" id="kne:92179877"/>
<dbReference type="AlphaFoldDB" id="A0AAW0YZS7"/>
<comment type="similarity">
    <text evidence="1 6">Belongs to the 2-oxoacid dehydrogenase family.</text>
</comment>
<dbReference type="RefSeq" id="XP_066803233.1">
    <property type="nucleotide sequence ID" value="XM_066945732.1"/>
</dbReference>
<dbReference type="Pfam" id="PF00198">
    <property type="entry name" value="2-oxoacid_dh"/>
    <property type="match status" value="1"/>
</dbReference>
<keyword evidence="3 6" id="KW-0450">Lipoyl</keyword>
<dbReference type="SUPFAM" id="SSF52777">
    <property type="entry name" value="CoA-dependent acyltransferases"/>
    <property type="match status" value="1"/>
</dbReference>
<dbReference type="Pfam" id="PF02817">
    <property type="entry name" value="E3_binding"/>
    <property type="match status" value="1"/>
</dbReference>
<dbReference type="GO" id="GO:0004742">
    <property type="term" value="F:dihydrolipoyllysine-residue acetyltransferase activity"/>
    <property type="evidence" value="ECO:0007669"/>
    <property type="project" value="UniProtKB-UniRule"/>
</dbReference>
<dbReference type="Gene3D" id="4.10.320.10">
    <property type="entry name" value="E3-binding domain"/>
    <property type="match status" value="1"/>
</dbReference>
<keyword evidence="11" id="KW-1185">Reference proteome</keyword>
<reference evidence="10 11" key="1">
    <citation type="journal article" date="2024" name="bioRxiv">
        <title>Comparative genomics of Cryptococcus and Kwoniella reveals pathogenesis evolution and contrasting karyotype dynamics via intercentromeric recombination or chromosome fusion.</title>
        <authorList>
            <person name="Coelho M.A."/>
            <person name="David-Palma M."/>
            <person name="Shea T."/>
            <person name="Bowers K."/>
            <person name="McGinley-Smith S."/>
            <person name="Mohammad A.W."/>
            <person name="Gnirke A."/>
            <person name="Yurkov A.M."/>
            <person name="Nowrousian M."/>
            <person name="Sun S."/>
            <person name="Cuomo C.A."/>
            <person name="Heitman J."/>
        </authorList>
    </citation>
    <scope>NUCLEOTIDE SEQUENCE [LARGE SCALE GENOMIC DNA]</scope>
    <source>
        <strain evidence="10 11">CBS 13917</strain>
    </source>
</reference>
<dbReference type="InterPro" id="IPR023213">
    <property type="entry name" value="CAT-like_dom_sf"/>
</dbReference>
<dbReference type="NCBIfam" id="TIGR01349">
    <property type="entry name" value="PDHac_trf_mito"/>
    <property type="match status" value="1"/>
</dbReference>
<evidence type="ECO:0000256" key="3">
    <source>
        <dbReference type="ARBA" id="ARBA00022823"/>
    </source>
</evidence>
<gene>
    <name evidence="10" type="ORF">IAR55_002619</name>
</gene>
<dbReference type="CDD" id="cd06849">
    <property type="entry name" value="lipoyl_domain"/>
    <property type="match status" value="1"/>
</dbReference>
<dbReference type="GeneID" id="92179877"/>
<sequence length="498" mass="52175">MLSFASVAKRSAVAGLRKQVVASRALRTSAPNSALSKFTMPAMSPTMTEGGIAEWKVKEGDTFAAGDVLIEVETDKATIDVEAQDDGVMAKIIVENGAKGISVGTPIAIIGEEGDDLSKADALAAEADVAPPPPPTKEGSAPKSDEKPAPAEKKEESSSSSKSATPPLGTPADETKYGSGNAGTSEQKAPELGGDRPKFFASPLARKIALEKGIPLGEINGSGPDGRIVKADVEKYKPSSSSSSSAAATTPTSGATATPGKPAPAAPAEYEDVPTSNMRKTIGKRLTESKQQLPHYYLTVEVNMDRVLKLRQLFNKAGEGKTKLSVNDFIVKAASLALAEVPEANSAWLGETIRTYKKADICVAVATPNGLITPIIKDVGAKGLATISAETKSLAGRAREGKLKPEEYQGGSFTISNLGMFGIDNFTAIINPPQSCILAIGKTDSKLVLAPEEPKGFKEVQVMKATLSSDHRTVDGAVGAKWLKAFKDYMEQPLTFML</sequence>
<comment type="function">
    <text evidence="6">The pyruvate dehydrogenase complex catalyzes the overall conversion of pyruvate to acetyl-CoA and CO(2).</text>
</comment>
<dbReference type="SUPFAM" id="SSF47005">
    <property type="entry name" value="Peripheral subunit-binding domain of 2-oxo acid dehydrogenase complex"/>
    <property type="match status" value="1"/>
</dbReference>
<dbReference type="FunFam" id="3.30.559.10:FF:000003">
    <property type="entry name" value="Acetyltransferase component of pyruvate dehydrogenase complex"/>
    <property type="match status" value="1"/>
</dbReference>
<feature type="region of interest" description="Disordered" evidence="7">
    <location>
        <begin position="234"/>
        <end position="276"/>
    </location>
</feature>
<name>A0AAW0YZS7_9TREE</name>
<dbReference type="InterPro" id="IPR036625">
    <property type="entry name" value="E3-bd_dom_sf"/>
</dbReference>
<dbReference type="InterPro" id="IPR011053">
    <property type="entry name" value="Single_hybrid_motif"/>
</dbReference>
<dbReference type="PROSITE" id="PS00189">
    <property type="entry name" value="LIPOYL"/>
    <property type="match status" value="1"/>
</dbReference>
<organism evidence="10 11">
    <name type="scientific">Kwoniella newhampshirensis</name>
    <dbReference type="NCBI Taxonomy" id="1651941"/>
    <lineage>
        <taxon>Eukaryota</taxon>
        <taxon>Fungi</taxon>
        <taxon>Dikarya</taxon>
        <taxon>Basidiomycota</taxon>
        <taxon>Agaricomycotina</taxon>
        <taxon>Tremellomycetes</taxon>
        <taxon>Tremellales</taxon>
        <taxon>Cryptococcaceae</taxon>
        <taxon>Kwoniella</taxon>
    </lineage>
</organism>
<dbReference type="PROSITE" id="PS50968">
    <property type="entry name" value="BIOTINYL_LIPOYL"/>
    <property type="match status" value="1"/>
</dbReference>
<dbReference type="PANTHER" id="PTHR23151">
    <property type="entry name" value="DIHYDROLIPOAMIDE ACETYL/SUCCINYL-TRANSFERASE-RELATED"/>
    <property type="match status" value="1"/>
</dbReference>
<dbReference type="SUPFAM" id="SSF51230">
    <property type="entry name" value="Single hybrid motif"/>
    <property type="match status" value="1"/>
</dbReference>
<protein>
    <recommendedName>
        <fullName evidence="6">Acetyltransferase component of pyruvate dehydrogenase complex</fullName>
        <ecNumber evidence="6">2.3.1.12</ecNumber>
    </recommendedName>
</protein>
<dbReference type="InterPro" id="IPR006257">
    <property type="entry name" value="LAT1"/>
</dbReference>
<evidence type="ECO:0000256" key="4">
    <source>
        <dbReference type="ARBA" id="ARBA00022946"/>
    </source>
</evidence>
<evidence type="ECO:0000313" key="10">
    <source>
        <dbReference type="EMBL" id="KAK8858392.1"/>
    </source>
</evidence>
<dbReference type="EC" id="2.3.1.12" evidence="6"/>
<keyword evidence="2 6" id="KW-0808">Transferase</keyword>
<keyword evidence="10" id="KW-0670">Pyruvate</keyword>
<evidence type="ECO:0000256" key="1">
    <source>
        <dbReference type="ARBA" id="ARBA00007317"/>
    </source>
</evidence>
<evidence type="ECO:0000259" key="8">
    <source>
        <dbReference type="PROSITE" id="PS50968"/>
    </source>
</evidence>
<comment type="caution">
    <text evidence="10">The sequence shown here is derived from an EMBL/GenBank/DDBJ whole genome shotgun (WGS) entry which is preliminary data.</text>
</comment>
<evidence type="ECO:0000256" key="6">
    <source>
        <dbReference type="RuleBase" id="RU361137"/>
    </source>
</evidence>
<accession>A0AAW0YZS7</accession>
<evidence type="ECO:0000313" key="11">
    <source>
        <dbReference type="Proteomes" id="UP001388673"/>
    </source>
</evidence>
<dbReference type="InterPro" id="IPR001078">
    <property type="entry name" value="2-oxoacid_DH_actylTfrase"/>
</dbReference>
<dbReference type="Pfam" id="PF00364">
    <property type="entry name" value="Biotin_lipoyl"/>
    <property type="match status" value="1"/>
</dbReference>
<evidence type="ECO:0000256" key="5">
    <source>
        <dbReference type="ARBA" id="ARBA00023315"/>
    </source>
</evidence>
<dbReference type="InterPro" id="IPR045257">
    <property type="entry name" value="E2/Pdx1"/>
</dbReference>
<dbReference type="Gene3D" id="2.40.50.100">
    <property type="match status" value="1"/>
</dbReference>
<feature type="region of interest" description="Disordered" evidence="7">
    <location>
        <begin position="126"/>
        <end position="198"/>
    </location>
</feature>
<dbReference type="PANTHER" id="PTHR23151:SF90">
    <property type="entry name" value="DIHYDROLIPOYLLYSINE-RESIDUE ACETYLTRANSFERASE COMPONENT OF PYRUVATE DEHYDROGENASE COMPLEX, MITOCHONDRIAL-RELATED"/>
    <property type="match status" value="1"/>
</dbReference>
<dbReference type="FunFam" id="2.40.50.100:FF:000010">
    <property type="entry name" value="Acetyltransferase component of pyruvate dehydrogenase complex"/>
    <property type="match status" value="1"/>
</dbReference>
<feature type="compositionally biased region" description="Low complexity" evidence="7">
    <location>
        <begin position="158"/>
        <end position="167"/>
    </location>
</feature>
<dbReference type="GO" id="GO:0045254">
    <property type="term" value="C:pyruvate dehydrogenase complex"/>
    <property type="evidence" value="ECO:0007669"/>
    <property type="project" value="UniProtKB-UniRule"/>
</dbReference>
<comment type="catalytic activity">
    <reaction evidence="6">
        <text>N(6)-[(R)-dihydrolipoyl]-L-lysyl-[protein] + acetyl-CoA = N(6)-[(R)-S(8)-acetyldihydrolipoyl]-L-lysyl-[protein] + CoA</text>
        <dbReference type="Rhea" id="RHEA:17017"/>
        <dbReference type="Rhea" id="RHEA-COMP:10475"/>
        <dbReference type="Rhea" id="RHEA-COMP:10478"/>
        <dbReference type="ChEBI" id="CHEBI:57287"/>
        <dbReference type="ChEBI" id="CHEBI:57288"/>
        <dbReference type="ChEBI" id="CHEBI:83100"/>
        <dbReference type="ChEBI" id="CHEBI:83111"/>
        <dbReference type="EC" id="2.3.1.12"/>
    </reaction>
</comment>
<comment type="cofactor">
    <cofactor evidence="6">
        <name>(R)-lipoate</name>
        <dbReference type="ChEBI" id="CHEBI:83088"/>
    </cofactor>
    <text evidence="6">Binds 1 lipoyl cofactor covalently.</text>
</comment>
<proteinExistence type="inferred from homology"/>
<dbReference type="Gene3D" id="3.30.559.10">
    <property type="entry name" value="Chloramphenicol acetyltransferase-like domain"/>
    <property type="match status" value="1"/>
</dbReference>
<dbReference type="InterPro" id="IPR003016">
    <property type="entry name" value="2-oxoA_DH_lipoyl-BS"/>
</dbReference>
<dbReference type="PROSITE" id="PS51826">
    <property type="entry name" value="PSBD"/>
    <property type="match status" value="1"/>
</dbReference>
<evidence type="ECO:0000256" key="7">
    <source>
        <dbReference type="SAM" id="MobiDB-lite"/>
    </source>
</evidence>
<dbReference type="GO" id="GO:0005739">
    <property type="term" value="C:mitochondrion"/>
    <property type="evidence" value="ECO:0007669"/>
    <property type="project" value="UniProtKB-SubCell"/>
</dbReference>
<dbReference type="Proteomes" id="UP001388673">
    <property type="component" value="Unassembled WGS sequence"/>
</dbReference>